<protein>
    <submittedName>
        <fullName evidence="1">Uncharacterized protein</fullName>
    </submittedName>
</protein>
<comment type="caution">
    <text evidence="1">The sequence shown here is derived from an EMBL/GenBank/DDBJ whole genome shotgun (WGS) entry which is preliminary data.</text>
</comment>
<dbReference type="Proteomes" id="UP000005695">
    <property type="component" value="Unassembled WGS sequence"/>
</dbReference>
<organism evidence="1 2">
    <name type="scientific">Desulfuromonas acetoxidans (strain DSM 684 / 11070)</name>
    <dbReference type="NCBI Taxonomy" id="281689"/>
    <lineage>
        <taxon>Bacteria</taxon>
        <taxon>Pseudomonadati</taxon>
        <taxon>Thermodesulfobacteriota</taxon>
        <taxon>Desulfuromonadia</taxon>
        <taxon>Desulfuromonadales</taxon>
        <taxon>Desulfuromonadaceae</taxon>
        <taxon>Desulfuromonas</taxon>
    </lineage>
</organism>
<dbReference type="AlphaFoldDB" id="Q1K2L5"/>
<evidence type="ECO:0000313" key="1">
    <source>
        <dbReference type="EMBL" id="EAT16866.1"/>
    </source>
</evidence>
<evidence type="ECO:0000313" key="2">
    <source>
        <dbReference type="Proteomes" id="UP000005695"/>
    </source>
</evidence>
<keyword evidence="2" id="KW-1185">Reference proteome</keyword>
<name>Q1K2L5_DESA6</name>
<reference evidence="1" key="2">
    <citation type="submission" date="2006-05" db="EMBL/GenBank/DDBJ databases">
        <title>Sequencing of the draft genome and assembly of Desulfuromonas acetoxidans DSM 684.</title>
        <authorList>
            <consortium name="US DOE Joint Genome Institute (JGI-PGF)"/>
            <person name="Copeland A."/>
            <person name="Lucas S."/>
            <person name="Lapidus A."/>
            <person name="Barry K."/>
            <person name="Detter J.C."/>
            <person name="Glavina del Rio T."/>
            <person name="Hammon N."/>
            <person name="Israni S."/>
            <person name="Dalin E."/>
            <person name="Tice H."/>
            <person name="Bruce D."/>
            <person name="Pitluck S."/>
            <person name="Richardson P."/>
        </authorList>
    </citation>
    <scope>NUCLEOTIDE SEQUENCE [LARGE SCALE GENOMIC DNA]</scope>
    <source>
        <strain evidence="1">DSM 684</strain>
    </source>
</reference>
<accession>Q1K2L5</accession>
<gene>
    <name evidence="1" type="ORF">Dace_2118</name>
</gene>
<proteinExistence type="predicted"/>
<reference evidence="1" key="1">
    <citation type="submission" date="2006-05" db="EMBL/GenBank/DDBJ databases">
        <title>Annotation of the draft genome assembly of Desulfuromonas acetoxidans DSM 684.</title>
        <authorList>
            <consortium name="US DOE Joint Genome Institute (JGI-ORNL)"/>
            <person name="Larimer F."/>
            <person name="Land M."/>
            <person name="Hauser L."/>
        </authorList>
    </citation>
    <scope>NUCLEOTIDE SEQUENCE [LARGE SCALE GENOMIC DNA]</scope>
    <source>
        <strain evidence="1">DSM 684</strain>
    </source>
</reference>
<dbReference type="EMBL" id="AAEW02000003">
    <property type="protein sequence ID" value="EAT16866.1"/>
    <property type="molecule type" value="Genomic_DNA"/>
</dbReference>
<sequence length="81" mass="8984">MFSNNQAKGQRRFLTMIRLGVAMVDSCCFKRCFSLLFQLVIGGVAGGWHEKAVAFAGSGPVFEKFDRYANEGFRQKLEAGS</sequence>
<dbReference type="RefSeq" id="WP_005998341.1">
    <property type="nucleotide sequence ID" value="NZ_AAEW02000003.1"/>
</dbReference>